<reference evidence="2" key="1">
    <citation type="submission" date="2014-09" db="EMBL/GenBank/DDBJ databases">
        <title>Genome sequence of the luminous mushroom Mycena chlorophos for searching fungal bioluminescence genes.</title>
        <authorList>
            <person name="Tanaka Y."/>
            <person name="Kasuga D."/>
            <person name="Oba Y."/>
            <person name="Hase S."/>
            <person name="Sato K."/>
            <person name="Oba Y."/>
            <person name="Sakakibara Y."/>
        </authorList>
    </citation>
    <scope>NUCLEOTIDE SEQUENCE</scope>
</reference>
<feature type="compositionally biased region" description="Polar residues" evidence="1">
    <location>
        <begin position="370"/>
        <end position="394"/>
    </location>
</feature>
<evidence type="ECO:0000256" key="1">
    <source>
        <dbReference type="SAM" id="MobiDB-lite"/>
    </source>
</evidence>
<evidence type="ECO:0008006" key="4">
    <source>
        <dbReference type="Google" id="ProtNLM"/>
    </source>
</evidence>
<dbReference type="Proteomes" id="UP000815677">
    <property type="component" value="Unassembled WGS sequence"/>
</dbReference>
<proteinExistence type="predicted"/>
<accession>A0ABQ0LPU7</accession>
<gene>
    <name evidence="2" type="ORF">MCHLO_10134</name>
</gene>
<feature type="region of interest" description="Disordered" evidence="1">
    <location>
        <begin position="287"/>
        <end position="311"/>
    </location>
</feature>
<feature type="compositionally biased region" description="Polar residues" evidence="1">
    <location>
        <begin position="290"/>
        <end position="307"/>
    </location>
</feature>
<evidence type="ECO:0000313" key="2">
    <source>
        <dbReference type="EMBL" id="GAT53143.1"/>
    </source>
</evidence>
<keyword evidence="3" id="KW-1185">Reference proteome</keyword>
<protein>
    <recommendedName>
        <fullName evidence="4">F-box domain-containing protein</fullName>
    </recommendedName>
</protein>
<dbReference type="EMBL" id="DF848187">
    <property type="protein sequence ID" value="GAT53143.1"/>
    <property type="molecule type" value="Genomic_DNA"/>
</dbReference>
<name>A0ABQ0LPU7_MYCCL</name>
<sequence length="636" mass="69980">MPFCCEWAESFRARKAPPRPLPSLPLEIWLEIFQFATHVSGSTTMEPTDPFVVRGAMNIVETNTPSTAMRTKCVLVSVSRTWRRMSLGILFQHIVIRSPLRATLVLRTLRDQPEHGYWTRHIEVYTHARRSNDIRFLQDVYRIFQFCPRLRYLTASWRFALPKEFVAAVAGWYGPTLQGLYWDDHQYAVPGGNHVGTNFLGAFNAVHTLDMRNFAGTADLPTPTLPSVKHLVLSNRGPNIALATHMVLPALHTLTLHTLVDGRQPDSELLTRLLKIHGASLTTVHLPAPITNNNSEPASTTPRSSTLHPPPGVFLRNCPTLDTISFSANSPLMAERDVDPAHPTLRRVAMYSVRCEKLAPYPKPAKPKPTSSVPVLSKPASTTNGDANPITTTGSASSPSPLRSPSASPSRPKPPPPLAVSHLRALTHDAFPSLETIRIVGYMVAAAADADSHVRDVFIGWAEHFEKDGVDFQDGEGVVWAYDLLDATWTRHELSDTEYTASAAVCLSPRLFVGVSPGTFKLTLETTVKAETTRKARARGQSRLATGPSTQACVPMSGYDSKCKEDKRSALSTAKVLVFGVTVVYVKLRIQRAVKYFLCLLFTLPPTPGQWLGISVTAVARKVAEPSPNAVEQKTI</sequence>
<feature type="region of interest" description="Disordered" evidence="1">
    <location>
        <begin position="359"/>
        <end position="420"/>
    </location>
</feature>
<feature type="compositionally biased region" description="Low complexity" evidence="1">
    <location>
        <begin position="395"/>
        <end position="410"/>
    </location>
</feature>
<organism evidence="2 3">
    <name type="scientific">Mycena chlorophos</name>
    <name type="common">Agaric fungus</name>
    <name type="synonym">Agaricus chlorophos</name>
    <dbReference type="NCBI Taxonomy" id="658473"/>
    <lineage>
        <taxon>Eukaryota</taxon>
        <taxon>Fungi</taxon>
        <taxon>Dikarya</taxon>
        <taxon>Basidiomycota</taxon>
        <taxon>Agaricomycotina</taxon>
        <taxon>Agaricomycetes</taxon>
        <taxon>Agaricomycetidae</taxon>
        <taxon>Agaricales</taxon>
        <taxon>Marasmiineae</taxon>
        <taxon>Mycenaceae</taxon>
        <taxon>Mycena</taxon>
    </lineage>
</organism>
<evidence type="ECO:0000313" key="3">
    <source>
        <dbReference type="Proteomes" id="UP000815677"/>
    </source>
</evidence>